<dbReference type="SUPFAM" id="SSF54928">
    <property type="entry name" value="RNA-binding domain, RBD"/>
    <property type="match status" value="1"/>
</dbReference>
<feature type="compositionally biased region" description="Basic residues" evidence="1">
    <location>
        <begin position="211"/>
        <end position="223"/>
    </location>
</feature>
<dbReference type="InterPro" id="IPR035979">
    <property type="entry name" value="RBD_domain_sf"/>
</dbReference>
<dbReference type="Proteomes" id="UP000825935">
    <property type="component" value="Chromosome 2"/>
</dbReference>
<reference evidence="2" key="1">
    <citation type="submission" date="2021-08" db="EMBL/GenBank/DDBJ databases">
        <title>WGS assembly of Ceratopteris richardii.</title>
        <authorList>
            <person name="Marchant D.B."/>
            <person name="Chen G."/>
            <person name="Jenkins J."/>
            <person name="Shu S."/>
            <person name="Leebens-Mack J."/>
            <person name="Grimwood J."/>
            <person name="Schmutz J."/>
            <person name="Soltis P."/>
            <person name="Soltis D."/>
            <person name="Chen Z.-H."/>
        </authorList>
    </citation>
    <scope>NUCLEOTIDE SEQUENCE</scope>
    <source>
        <strain evidence="2">Whitten #5841</strain>
        <tissue evidence="2">Leaf</tissue>
    </source>
</reference>
<evidence type="ECO:0000313" key="3">
    <source>
        <dbReference type="Proteomes" id="UP000825935"/>
    </source>
</evidence>
<dbReference type="EMBL" id="CM035407">
    <property type="protein sequence ID" value="KAH7444439.1"/>
    <property type="molecule type" value="Genomic_DNA"/>
</dbReference>
<gene>
    <name evidence="2" type="ORF">KP509_02G078400</name>
</gene>
<feature type="compositionally biased region" description="Polar residues" evidence="1">
    <location>
        <begin position="93"/>
        <end position="117"/>
    </location>
</feature>
<evidence type="ECO:0000313" key="2">
    <source>
        <dbReference type="EMBL" id="KAH7444439.1"/>
    </source>
</evidence>
<dbReference type="GO" id="GO:0003676">
    <property type="term" value="F:nucleic acid binding"/>
    <property type="evidence" value="ECO:0007669"/>
    <property type="project" value="InterPro"/>
</dbReference>
<feature type="compositionally biased region" description="Basic residues" evidence="1">
    <location>
        <begin position="275"/>
        <end position="290"/>
    </location>
</feature>
<sequence>MAHILRQRLHALCGPGVCPALTSKLMKSPDLYRLSLRWFGEGATMEDSAGDSNWCSVSSSQEDSQESKSDGAMKDLRAASASSSVDSIHHTDSSLGNKNESQESCVHVENNTRSQIDAVSKGKGSHSSKDDKWQQLVNDIRSMSLRKMKASDANAFSSVKTDEFADIDVPSLSFMKTDQSAEQSDFSDLDLPRQKFPTENQELVSVDVANKKTKQGLAKHKAPKKQDRKGLKSSVSSFDELLDKQSLTETDEDYNTDDLVEDLEQSKPLDQSKLNSKHLPHGLVHGKAKHKSEQPVASKSVDNLFSFGGDTSKAGGASQSLSTSKFKDINSEQDRNQTKIKNLSFDSKDSSYTRASQISFAKDSKSSSLRLDAQKDVSHSKLSLGKDGGSAPARNSIFYNKREAADQFPSNSDGTAKPKYMVCVPSLPCSSNPGLIKSAMAVYGEVTGFFKKHVAGERLNVYVQFKTAEGMERALAVGRMQLGHRTCSIVKADHSVFSSVVRVFRVGYDIDESQFRSICEAYGKVDYIKKRGLGIYDVAYGMKELGNMSNILASLNEVELNRRTLAAISAPVLHPSVQKEALKTPEGKVWHELQSNVIIGKIEAGLSAVSVAFEDLKELTAVEREYLNNN</sequence>
<evidence type="ECO:0008006" key="4">
    <source>
        <dbReference type="Google" id="ProtNLM"/>
    </source>
</evidence>
<dbReference type="AlphaFoldDB" id="A0A8T2VIZ9"/>
<accession>A0A8T2VIZ9</accession>
<protein>
    <recommendedName>
        <fullName evidence="4">RRM domain-containing protein</fullName>
    </recommendedName>
</protein>
<evidence type="ECO:0000256" key="1">
    <source>
        <dbReference type="SAM" id="MobiDB-lite"/>
    </source>
</evidence>
<comment type="caution">
    <text evidence="2">The sequence shown here is derived from an EMBL/GenBank/DDBJ whole genome shotgun (WGS) entry which is preliminary data.</text>
</comment>
<organism evidence="2 3">
    <name type="scientific">Ceratopteris richardii</name>
    <name type="common">Triangle waterfern</name>
    <dbReference type="NCBI Taxonomy" id="49495"/>
    <lineage>
        <taxon>Eukaryota</taxon>
        <taxon>Viridiplantae</taxon>
        <taxon>Streptophyta</taxon>
        <taxon>Embryophyta</taxon>
        <taxon>Tracheophyta</taxon>
        <taxon>Polypodiopsida</taxon>
        <taxon>Polypodiidae</taxon>
        <taxon>Polypodiales</taxon>
        <taxon>Pteridineae</taxon>
        <taxon>Pteridaceae</taxon>
        <taxon>Parkerioideae</taxon>
        <taxon>Ceratopteris</taxon>
    </lineage>
</organism>
<dbReference type="OrthoDB" id="1938644at2759"/>
<feature type="compositionally biased region" description="Basic and acidic residues" evidence="1">
    <location>
        <begin position="325"/>
        <end position="337"/>
    </location>
</feature>
<feature type="region of interest" description="Disordered" evidence="1">
    <location>
        <begin position="312"/>
        <end position="342"/>
    </location>
</feature>
<proteinExistence type="predicted"/>
<keyword evidence="3" id="KW-1185">Reference proteome</keyword>
<name>A0A8T2VIZ9_CERRI</name>
<feature type="compositionally biased region" description="Basic and acidic residues" evidence="1">
    <location>
        <begin position="65"/>
        <end position="77"/>
    </location>
</feature>
<feature type="region of interest" description="Disordered" evidence="1">
    <location>
        <begin position="46"/>
        <end position="134"/>
    </location>
</feature>
<feature type="region of interest" description="Disordered" evidence="1">
    <location>
        <begin position="266"/>
        <end position="297"/>
    </location>
</feature>
<feature type="region of interest" description="Disordered" evidence="1">
    <location>
        <begin position="197"/>
        <end position="234"/>
    </location>
</feature>